<dbReference type="FunFam" id="3.90.226.10:FF:000009">
    <property type="entry name" value="Carnitinyl-CoA dehydratase"/>
    <property type="match status" value="1"/>
</dbReference>
<evidence type="ECO:0000256" key="2">
    <source>
        <dbReference type="ARBA" id="ARBA00012076"/>
    </source>
</evidence>
<comment type="caution">
    <text evidence="8">The sequence shown here is derived from an EMBL/GenBank/DDBJ whole genome shotgun (WGS) entry which is preliminary data.</text>
</comment>
<gene>
    <name evidence="8" type="ORF">FB558_4007</name>
</gene>
<evidence type="ECO:0000256" key="1">
    <source>
        <dbReference type="ARBA" id="ARBA00005254"/>
    </source>
</evidence>
<sequence>MSCVAEDAAVRAERHNAVELLVLDRPRKLNAFDLPMLTELDAHLAHVVADREVKAVVLTGGLRAFSAGADIRGYVDASAVQLRRIAEAAGAVCRRLAELPVPTVAAVHGLALGGGFEVVLACDLVVAAEDAQLGLPETELGLIPGWGGTQRLTRLLGVHRALELILTAGRLDAAEAHRIGVVNRVRPVDDVVPDALAWAEELASRAPHALAAAKTAVRAAAAGAGEQGFVRERELLLGLHPTADGVEGCAPSWGSGRRCSAGGSGSGVLATTPRHGHLECCTHHDSSRDPRSRAIQPGVSKRTGGAPTSDVRWVSNVSNALAPTDPGLPEVRHPALPDSAVSVGTAPGMWFSHTPVSLEWASREIALRERANVHRGEPSPGPRTSAGGRRATRRMLCRQDGWAAHPS</sequence>
<evidence type="ECO:0000256" key="4">
    <source>
        <dbReference type="ARBA" id="ARBA00023709"/>
    </source>
</evidence>
<reference evidence="8 9" key="1">
    <citation type="submission" date="2019-06" db="EMBL/GenBank/DDBJ databases">
        <title>Sequencing the genomes of 1000 actinobacteria strains.</title>
        <authorList>
            <person name="Klenk H.-P."/>
        </authorList>
    </citation>
    <scope>NUCLEOTIDE SEQUENCE [LARGE SCALE GENOMIC DNA]</scope>
    <source>
        <strain evidence="8 9">DSM 45301</strain>
    </source>
</reference>
<dbReference type="GO" id="GO:0006635">
    <property type="term" value="P:fatty acid beta-oxidation"/>
    <property type="evidence" value="ECO:0007669"/>
    <property type="project" value="TreeGrafter"/>
</dbReference>
<evidence type="ECO:0000256" key="3">
    <source>
        <dbReference type="ARBA" id="ARBA00023239"/>
    </source>
</evidence>
<evidence type="ECO:0000313" key="8">
    <source>
        <dbReference type="EMBL" id="TQM11444.1"/>
    </source>
</evidence>
<feature type="compositionally biased region" description="Basic and acidic residues" evidence="7">
    <location>
        <begin position="282"/>
        <end position="292"/>
    </location>
</feature>
<accession>A0A543DQ64</accession>
<evidence type="ECO:0000256" key="6">
    <source>
        <dbReference type="RuleBase" id="RU003707"/>
    </source>
</evidence>
<dbReference type="InterPro" id="IPR001753">
    <property type="entry name" value="Enoyl-CoA_hydra/iso"/>
</dbReference>
<dbReference type="GO" id="GO:0004300">
    <property type="term" value="F:enoyl-CoA hydratase activity"/>
    <property type="evidence" value="ECO:0007669"/>
    <property type="project" value="UniProtKB-EC"/>
</dbReference>
<name>A0A543DQ64_9PSEU</name>
<keyword evidence="9" id="KW-1185">Reference proteome</keyword>
<feature type="region of interest" description="Disordered" evidence="7">
    <location>
        <begin position="282"/>
        <end position="310"/>
    </location>
</feature>
<dbReference type="PANTHER" id="PTHR11941:SF54">
    <property type="entry name" value="ENOYL-COA HYDRATASE, MITOCHONDRIAL"/>
    <property type="match status" value="1"/>
</dbReference>
<comment type="catalytic activity">
    <reaction evidence="4">
        <text>a (3S)-3-hydroxyacyl-CoA = a (2E)-enoyl-CoA + H2O</text>
        <dbReference type="Rhea" id="RHEA:16105"/>
        <dbReference type="ChEBI" id="CHEBI:15377"/>
        <dbReference type="ChEBI" id="CHEBI:57318"/>
        <dbReference type="ChEBI" id="CHEBI:58856"/>
        <dbReference type="EC" id="4.2.1.17"/>
    </reaction>
</comment>
<dbReference type="AlphaFoldDB" id="A0A543DQ64"/>
<evidence type="ECO:0000256" key="7">
    <source>
        <dbReference type="SAM" id="MobiDB-lite"/>
    </source>
</evidence>
<keyword evidence="3" id="KW-0456">Lyase</keyword>
<organism evidence="8 9">
    <name type="scientific">Pseudonocardia kunmingensis</name>
    <dbReference type="NCBI Taxonomy" id="630975"/>
    <lineage>
        <taxon>Bacteria</taxon>
        <taxon>Bacillati</taxon>
        <taxon>Actinomycetota</taxon>
        <taxon>Actinomycetes</taxon>
        <taxon>Pseudonocardiales</taxon>
        <taxon>Pseudonocardiaceae</taxon>
        <taxon>Pseudonocardia</taxon>
    </lineage>
</organism>
<dbReference type="InterPro" id="IPR018376">
    <property type="entry name" value="Enoyl-CoA_hyd/isom_CS"/>
</dbReference>
<comment type="similarity">
    <text evidence="1 6">Belongs to the enoyl-CoA hydratase/isomerase family.</text>
</comment>
<feature type="region of interest" description="Disordered" evidence="7">
    <location>
        <begin position="371"/>
        <end position="393"/>
    </location>
</feature>
<dbReference type="Gene3D" id="3.90.226.10">
    <property type="entry name" value="2-enoyl-CoA Hydratase, Chain A, domain 1"/>
    <property type="match status" value="1"/>
</dbReference>
<dbReference type="SUPFAM" id="SSF52096">
    <property type="entry name" value="ClpP/crotonase"/>
    <property type="match status" value="1"/>
</dbReference>
<proteinExistence type="inferred from homology"/>
<dbReference type="EMBL" id="VFPA01000002">
    <property type="protein sequence ID" value="TQM11444.1"/>
    <property type="molecule type" value="Genomic_DNA"/>
</dbReference>
<comment type="catalytic activity">
    <reaction evidence="5">
        <text>a 4-saturated-(3S)-3-hydroxyacyl-CoA = a (3E)-enoyl-CoA + H2O</text>
        <dbReference type="Rhea" id="RHEA:20724"/>
        <dbReference type="ChEBI" id="CHEBI:15377"/>
        <dbReference type="ChEBI" id="CHEBI:58521"/>
        <dbReference type="ChEBI" id="CHEBI:137480"/>
        <dbReference type="EC" id="4.2.1.17"/>
    </reaction>
</comment>
<dbReference type="EC" id="4.2.1.17" evidence="2"/>
<dbReference type="PROSITE" id="PS00166">
    <property type="entry name" value="ENOYL_COA_HYDRATASE"/>
    <property type="match status" value="1"/>
</dbReference>
<dbReference type="InterPro" id="IPR029045">
    <property type="entry name" value="ClpP/crotonase-like_dom_sf"/>
</dbReference>
<dbReference type="Pfam" id="PF00378">
    <property type="entry name" value="ECH_1"/>
    <property type="match status" value="1"/>
</dbReference>
<dbReference type="Proteomes" id="UP000315677">
    <property type="component" value="Unassembled WGS sequence"/>
</dbReference>
<dbReference type="PANTHER" id="PTHR11941">
    <property type="entry name" value="ENOYL-COA HYDRATASE-RELATED"/>
    <property type="match status" value="1"/>
</dbReference>
<dbReference type="CDD" id="cd06558">
    <property type="entry name" value="crotonase-like"/>
    <property type="match status" value="1"/>
</dbReference>
<evidence type="ECO:0000256" key="5">
    <source>
        <dbReference type="ARBA" id="ARBA00023717"/>
    </source>
</evidence>
<protein>
    <recommendedName>
        <fullName evidence="2">enoyl-CoA hydratase</fullName>
        <ecNumber evidence="2">4.2.1.17</ecNumber>
    </recommendedName>
</protein>
<evidence type="ECO:0000313" key="9">
    <source>
        <dbReference type="Proteomes" id="UP000315677"/>
    </source>
</evidence>